<evidence type="ECO:0000313" key="1">
    <source>
        <dbReference type="EMBL" id="EEF26192.1"/>
    </source>
</evidence>
<protein>
    <submittedName>
        <fullName evidence="1">Uncharacterized protein</fullName>
    </submittedName>
</protein>
<accession>B9TD73</accession>
<gene>
    <name evidence="1" type="ORF">RCOM_1867060</name>
</gene>
<keyword evidence="2" id="KW-1185">Reference proteome</keyword>
<reference evidence="2" key="1">
    <citation type="journal article" date="2010" name="Nat. Biotechnol.">
        <title>Draft genome sequence of the oilseed species Ricinus communis.</title>
        <authorList>
            <person name="Chan A.P."/>
            <person name="Crabtree J."/>
            <person name="Zhao Q."/>
            <person name="Lorenzi H."/>
            <person name="Orvis J."/>
            <person name="Puiu D."/>
            <person name="Melake-Berhan A."/>
            <person name="Jones K.M."/>
            <person name="Redman J."/>
            <person name="Chen G."/>
            <person name="Cahoon E.B."/>
            <person name="Gedil M."/>
            <person name="Stanke M."/>
            <person name="Haas B.J."/>
            <person name="Wortman J.R."/>
            <person name="Fraser-Liggett C.M."/>
            <person name="Ravel J."/>
            <person name="Rabinowicz P.D."/>
        </authorList>
    </citation>
    <scope>NUCLEOTIDE SEQUENCE [LARGE SCALE GENOMIC DNA]</scope>
    <source>
        <strain evidence="2">cv. Hale</strain>
    </source>
</reference>
<evidence type="ECO:0000313" key="2">
    <source>
        <dbReference type="Proteomes" id="UP000008311"/>
    </source>
</evidence>
<organism evidence="1 2">
    <name type="scientific">Ricinus communis</name>
    <name type="common">Castor bean</name>
    <dbReference type="NCBI Taxonomy" id="3988"/>
    <lineage>
        <taxon>Eukaryota</taxon>
        <taxon>Viridiplantae</taxon>
        <taxon>Streptophyta</taxon>
        <taxon>Embryophyta</taxon>
        <taxon>Tracheophyta</taxon>
        <taxon>Spermatophyta</taxon>
        <taxon>Magnoliopsida</taxon>
        <taxon>eudicotyledons</taxon>
        <taxon>Gunneridae</taxon>
        <taxon>Pentapetalae</taxon>
        <taxon>rosids</taxon>
        <taxon>fabids</taxon>
        <taxon>Malpighiales</taxon>
        <taxon>Euphorbiaceae</taxon>
        <taxon>Acalyphoideae</taxon>
        <taxon>Acalypheae</taxon>
        <taxon>Ricinus</taxon>
    </lineage>
</organism>
<dbReference type="AlphaFoldDB" id="B9TD73"/>
<sequence>MLSARAPRLDRVPGSQQRAAFQRNEQYDIYRFQNYLSFLQSVAMVTPAASVRDRPWPAAAPPYPCVPATTLRRHGARCALVWRRIFSGLTEAHLRCASNMHDLARRLRHRLVVGKGGGAAPGKRQRRLTVGEVAQIAQRSRFAIFLENRHA</sequence>
<dbReference type="InParanoid" id="B9TD73"/>
<dbReference type="EMBL" id="EQ977940">
    <property type="protein sequence ID" value="EEF26192.1"/>
    <property type="molecule type" value="Genomic_DNA"/>
</dbReference>
<name>B9TD73_RICCO</name>
<dbReference type="Proteomes" id="UP000008311">
    <property type="component" value="Unassembled WGS sequence"/>
</dbReference>
<proteinExistence type="predicted"/>